<dbReference type="PROSITE" id="PS00373">
    <property type="entry name" value="GART"/>
    <property type="match status" value="1"/>
</dbReference>
<keyword evidence="6 8" id="KW-0648">Protein biosynthesis</keyword>
<dbReference type="HAMAP" id="MF_00182">
    <property type="entry name" value="Formyl_trans"/>
    <property type="match status" value="1"/>
</dbReference>
<evidence type="ECO:0000256" key="4">
    <source>
        <dbReference type="ARBA" id="ARBA00016014"/>
    </source>
</evidence>
<comment type="function">
    <text evidence="1 8">Attaches a formyl group to the free amino group of methionyl-tRNA(fMet). The formyl group appears to play a dual role in the initiator identity of N-formylmethionyl-tRNA by promoting its recognition by IF2 and preventing the misappropriation of this tRNA by the elongation apparatus.</text>
</comment>
<dbReference type="Pfam" id="PF02911">
    <property type="entry name" value="Formyl_trans_C"/>
    <property type="match status" value="1"/>
</dbReference>
<evidence type="ECO:0000256" key="7">
    <source>
        <dbReference type="ARBA" id="ARBA00048558"/>
    </source>
</evidence>
<dbReference type="Gene3D" id="3.10.25.10">
    <property type="entry name" value="Formyl transferase, C-terminal domain"/>
    <property type="match status" value="1"/>
</dbReference>
<evidence type="ECO:0000313" key="13">
    <source>
        <dbReference type="Proteomes" id="UP000198853"/>
    </source>
</evidence>
<dbReference type="FunFam" id="3.40.50.12230:FF:000001">
    <property type="entry name" value="Methionyl-tRNA formyltransferase"/>
    <property type="match status" value="1"/>
</dbReference>
<feature type="domain" description="Formyl transferase N-terminal" evidence="10">
    <location>
        <begin position="1"/>
        <end position="176"/>
    </location>
</feature>
<feature type="region of interest" description="Disordered" evidence="9">
    <location>
        <begin position="33"/>
        <end position="56"/>
    </location>
</feature>
<dbReference type="InterPro" id="IPR001555">
    <property type="entry name" value="GART_AS"/>
</dbReference>
<evidence type="ECO:0000313" key="12">
    <source>
        <dbReference type="EMBL" id="SDI67441.1"/>
    </source>
</evidence>
<dbReference type="InterPro" id="IPR037022">
    <property type="entry name" value="Formyl_trans_C_sf"/>
</dbReference>
<evidence type="ECO:0000256" key="6">
    <source>
        <dbReference type="ARBA" id="ARBA00022917"/>
    </source>
</evidence>
<dbReference type="SUPFAM" id="SSF53328">
    <property type="entry name" value="Formyltransferase"/>
    <property type="match status" value="1"/>
</dbReference>
<accession>A0A1G8MHK8</accession>
<evidence type="ECO:0000256" key="3">
    <source>
        <dbReference type="ARBA" id="ARBA00012261"/>
    </source>
</evidence>
<protein>
    <recommendedName>
        <fullName evidence="4 8">Methionyl-tRNA formyltransferase</fullName>
        <ecNumber evidence="3 8">2.1.2.9</ecNumber>
    </recommendedName>
</protein>
<organism evidence="12 13">
    <name type="scientific">Natribacillus halophilus</name>
    <dbReference type="NCBI Taxonomy" id="549003"/>
    <lineage>
        <taxon>Bacteria</taxon>
        <taxon>Bacillati</taxon>
        <taxon>Bacillota</taxon>
        <taxon>Bacilli</taxon>
        <taxon>Bacillales</taxon>
        <taxon>Bacillaceae</taxon>
        <taxon>Natribacillus</taxon>
    </lineage>
</organism>
<dbReference type="EMBL" id="FNEN01000004">
    <property type="protein sequence ID" value="SDI67441.1"/>
    <property type="molecule type" value="Genomic_DNA"/>
</dbReference>
<evidence type="ECO:0000259" key="10">
    <source>
        <dbReference type="Pfam" id="PF00551"/>
    </source>
</evidence>
<dbReference type="InterPro" id="IPR041711">
    <property type="entry name" value="Met-tRNA-FMT_N"/>
</dbReference>
<dbReference type="CDD" id="cd08646">
    <property type="entry name" value="FMT_core_Met-tRNA-FMT_N"/>
    <property type="match status" value="1"/>
</dbReference>
<keyword evidence="13" id="KW-1185">Reference proteome</keyword>
<comment type="catalytic activity">
    <reaction evidence="7 8">
        <text>L-methionyl-tRNA(fMet) + (6R)-10-formyltetrahydrofolate = N-formyl-L-methionyl-tRNA(fMet) + (6S)-5,6,7,8-tetrahydrofolate + H(+)</text>
        <dbReference type="Rhea" id="RHEA:24380"/>
        <dbReference type="Rhea" id="RHEA-COMP:9952"/>
        <dbReference type="Rhea" id="RHEA-COMP:9953"/>
        <dbReference type="ChEBI" id="CHEBI:15378"/>
        <dbReference type="ChEBI" id="CHEBI:57453"/>
        <dbReference type="ChEBI" id="CHEBI:78530"/>
        <dbReference type="ChEBI" id="CHEBI:78844"/>
        <dbReference type="ChEBI" id="CHEBI:195366"/>
        <dbReference type="EC" id="2.1.2.9"/>
    </reaction>
</comment>
<dbReference type="PANTHER" id="PTHR11138">
    <property type="entry name" value="METHIONYL-TRNA FORMYLTRANSFERASE"/>
    <property type="match status" value="1"/>
</dbReference>
<dbReference type="InterPro" id="IPR005793">
    <property type="entry name" value="Formyl_trans_C"/>
</dbReference>
<feature type="domain" description="Formyl transferase C-terminal" evidence="11">
    <location>
        <begin position="203"/>
        <end position="300"/>
    </location>
</feature>
<evidence type="ECO:0000256" key="1">
    <source>
        <dbReference type="ARBA" id="ARBA00002606"/>
    </source>
</evidence>
<dbReference type="SUPFAM" id="SSF50486">
    <property type="entry name" value="FMT C-terminal domain-like"/>
    <property type="match status" value="1"/>
</dbReference>
<dbReference type="GO" id="GO:0004479">
    <property type="term" value="F:methionyl-tRNA formyltransferase activity"/>
    <property type="evidence" value="ECO:0007669"/>
    <property type="project" value="UniProtKB-UniRule"/>
</dbReference>
<feature type="compositionally biased region" description="Basic and acidic residues" evidence="9">
    <location>
        <begin position="47"/>
        <end position="56"/>
    </location>
</feature>
<dbReference type="Gene3D" id="3.40.50.170">
    <property type="entry name" value="Formyl transferase, N-terminal domain"/>
    <property type="match status" value="1"/>
</dbReference>
<dbReference type="FunFam" id="3.40.50.170:FF:000004">
    <property type="entry name" value="Methionyl-tRNA formyltransferase"/>
    <property type="match status" value="1"/>
</dbReference>
<dbReference type="InterPro" id="IPR036477">
    <property type="entry name" value="Formyl_transf_N_sf"/>
</dbReference>
<dbReference type="GO" id="GO:0005829">
    <property type="term" value="C:cytosol"/>
    <property type="evidence" value="ECO:0007669"/>
    <property type="project" value="TreeGrafter"/>
</dbReference>
<evidence type="ECO:0000259" key="11">
    <source>
        <dbReference type="Pfam" id="PF02911"/>
    </source>
</evidence>
<keyword evidence="5 8" id="KW-0808">Transferase</keyword>
<evidence type="ECO:0000256" key="8">
    <source>
        <dbReference type="HAMAP-Rule" id="MF_00182"/>
    </source>
</evidence>
<evidence type="ECO:0000256" key="5">
    <source>
        <dbReference type="ARBA" id="ARBA00022679"/>
    </source>
</evidence>
<proteinExistence type="inferred from homology"/>
<name>A0A1G8MHK8_9BACI</name>
<evidence type="ECO:0000256" key="9">
    <source>
        <dbReference type="SAM" id="MobiDB-lite"/>
    </source>
</evidence>
<dbReference type="EC" id="2.1.2.9" evidence="3 8"/>
<gene>
    <name evidence="8" type="primary">fmt</name>
    <name evidence="12" type="ORF">SAMN04488123_104169</name>
</gene>
<feature type="binding site" evidence="8">
    <location>
        <begin position="107"/>
        <end position="110"/>
    </location>
    <ligand>
        <name>(6S)-5,6,7,8-tetrahydrofolate</name>
        <dbReference type="ChEBI" id="CHEBI:57453"/>
    </ligand>
</feature>
<evidence type="ECO:0000256" key="2">
    <source>
        <dbReference type="ARBA" id="ARBA00010699"/>
    </source>
</evidence>
<dbReference type="CDD" id="cd08704">
    <property type="entry name" value="Met_tRNA_FMT_C"/>
    <property type="match status" value="1"/>
</dbReference>
<dbReference type="PANTHER" id="PTHR11138:SF5">
    <property type="entry name" value="METHIONYL-TRNA FORMYLTRANSFERASE, MITOCHONDRIAL"/>
    <property type="match status" value="1"/>
</dbReference>
<dbReference type="NCBIfam" id="TIGR00460">
    <property type="entry name" value="fmt"/>
    <property type="match status" value="1"/>
</dbReference>
<dbReference type="AlphaFoldDB" id="A0A1G8MHK8"/>
<dbReference type="InterPro" id="IPR002376">
    <property type="entry name" value="Formyl_transf_N"/>
</dbReference>
<dbReference type="Pfam" id="PF00551">
    <property type="entry name" value="Formyl_trans_N"/>
    <property type="match status" value="1"/>
</dbReference>
<comment type="similarity">
    <text evidence="2 8">Belongs to the Fmt family.</text>
</comment>
<reference evidence="12 13" key="1">
    <citation type="submission" date="2016-10" db="EMBL/GenBank/DDBJ databases">
        <authorList>
            <person name="de Groot N.N."/>
        </authorList>
    </citation>
    <scope>NUCLEOTIDE SEQUENCE [LARGE SCALE GENOMIC DNA]</scope>
    <source>
        <strain evidence="12 13">DSM 21771</strain>
    </source>
</reference>
<dbReference type="InterPro" id="IPR044135">
    <property type="entry name" value="Met-tRNA-FMT_C"/>
</dbReference>
<dbReference type="Proteomes" id="UP000198853">
    <property type="component" value="Unassembled WGS sequence"/>
</dbReference>
<dbReference type="InterPro" id="IPR011034">
    <property type="entry name" value="Formyl_transferase-like_C_sf"/>
</dbReference>
<sequence length="316" mass="34565">MNIVFMGTPDFAVPILRMLAEEEHTILKVVTQPDRPKGRKRTLAKSPVKEEAERQGLEILQPEKLKDAVAETLQPKPDVIITAAYGQLLPEAILTAPPYGCVNVHASLLPKYRGGAPIHQAVIDGEKESGVTLMYMVKKLDAGDMLAQEAVPIADTDTVGTLHDKLSTVGAELLRNTLPKIPANTVVSEPQDEAQVTYAPNLSRGSERIDWKQSAEAVYNHIRGMNPWPIAYTYWGNDRLKIWSAALTDERYEQKSPGEVALITGTAIIVVCGDQYGLMIQDLQPAGKKKMTVGDFLRGQGESLATGEIFGHGEND</sequence>
<dbReference type="InterPro" id="IPR005794">
    <property type="entry name" value="Fmt"/>
</dbReference>
<dbReference type="RefSeq" id="WP_245723081.1">
    <property type="nucleotide sequence ID" value="NZ_FNEN01000004.1"/>
</dbReference>